<accession>A0A841L7L5</accession>
<proteinExistence type="inferred from homology"/>
<sequence>MRTLALSPHGLQVWRTLGLGLTLLVAACAPQQRRPATGAPPPPPPVIAAPEAAIPLPLPEAKQNRVALLVPLTGSNAPVGQSMANAASLALTDLGNAQINLRVYDTAPGASQAASRALAEGAGLILGPLLAGDVRAVAAQAVARQVPVISFSNDVSVAGGNVWILGFQPEQAIARVVAYARSRGVERFAALVPAGTYGQRAQTAFVRAVEAAGGRTTAVASYTREPAKLGAAVRTVTAFDARSRANTQELAPVPFQALLIADSGSNSAQFLPALSRFGAAPGTVTLLGTELWNNEPGLARAAAMKGALFATVPDGNFRTLSTRYRARYNSTPSRLASLGYDAVLLVNSIAGRWKIDSPFPTDALDSRQGFAGIDGAFRFAGSRVAQRALEVEQIGEGQFNVVSPAPRGFGE</sequence>
<dbReference type="GO" id="GO:0006865">
    <property type="term" value="P:amino acid transport"/>
    <property type="evidence" value="ECO:0007669"/>
    <property type="project" value="UniProtKB-KW"/>
</dbReference>
<dbReference type="InterPro" id="IPR028082">
    <property type="entry name" value="Peripla_BP_I"/>
</dbReference>
<protein>
    <submittedName>
        <fullName evidence="5">Outer membrane PBP1 activator LpoA protein</fullName>
    </submittedName>
</protein>
<dbReference type="PANTHER" id="PTHR30483:SF6">
    <property type="entry name" value="PERIPLASMIC BINDING PROTEIN OF ABC TRANSPORTER FOR NATURAL AMINO ACIDS"/>
    <property type="match status" value="1"/>
</dbReference>
<dbReference type="Pfam" id="PF13458">
    <property type="entry name" value="Peripla_BP_6"/>
    <property type="match status" value="1"/>
</dbReference>
<dbReference type="EMBL" id="JACIIV010000007">
    <property type="protein sequence ID" value="MBB6226943.1"/>
    <property type="molecule type" value="Genomic_DNA"/>
</dbReference>
<evidence type="ECO:0000313" key="6">
    <source>
        <dbReference type="Proteomes" id="UP000538147"/>
    </source>
</evidence>
<dbReference type="AlphaFoldDB" id="A0A841L7L5"/>
<evidence type="ECO:0000256" key="2">
    <source>
        <dbReference type="ARBA" id="ARBA00022729"/>
    </source>
</evidence>
<keyword evidence="2" id="KW-0732">Signal</keyword>
<keyword evidence="3" id="KW-0813">Transport</keyword>
<keyword evidence="6" id="KW-1185">Reference proteome</keyword>
<comment type="similarity">
    <text evidence="1">Belongs to the leucine-binding protein family.</text>
</comment>
<dbReference type="PANTHER" id="PTHR30483">
    <property type="entry name" value="LEUCINE-SPECIFIC-BINDING PROTEIN"/>
    <property type="match status" value="1"/>
</dbReference>
<evidence type="ECO:0000259" key="4">
    <source>
        <dbReference type="Pfam" id="PF13458"/>
    </source>
</evidence>
<feature type="domain" description="Leucine-binding protein" evidence="4">
    <location>
        <begin position="65"/>
        <end position="376"/>
    </location>
</feature>
<comment type="caution">
    <text evidence="5">The sequence shown here is derived from an EMBL/GenBank/DDBJ whole genome shotgun (WGS) entry which is preliminary data.</text>
</comment>
<evidence type="ECO:0000313" key="5">
    <source>
        <dbReference type="EMBL" id="MBB6226943.1"/>
    </source>
</evidence>
<dbReference type="InterPro" id="IPR051010">
    <property type="entry name" value="BCAA_transport"/>
</dbReference>
<dbReference type="SUPFAM" id="SSF53822">
    <property type="entry name" value="Periplasmic binding protein-like I"/>
    <property type="match status" value="1"/>
</dbReference>
<dbReference type="PROSITE" id="PS51257">
    <property type="entry name" value="PROKAR_LIPOPROTEIN"/>
    <property type="match status" value="1"/>
</dbReference>
<evidence type="ECO:0000256" key="3">
    <source>
        <dbReference type="ARBA" id="ARBA00022970"/>
    </source>
</evidence>
<organism evidence="5 6">
    <name type="scientific">Polymorphobacter multimanifer</name>
    <dbReference type="NCBI Taxonomy" id="1070431"/>
    <lineage>
        <taxon>Bacteria</taxon>
        <taxon>Pseudomonadati</taxon>
        <taxon>Pseudomonadota</taxon>
        <taxon>Alphaproteobacteria</taxon>
        <taxon>Sphingomonadales</taxon>
        <taxon>Sphingosinicellaceae</taxon>
        <taxon>Polymorphobacter</taxon>
    </lineage>
</organism>
<dbReference type="Gene3D" id="3.40.50.2300">
    <property type="match status" value="2"/>
</dbReference>
<dbReference type="RefSeq" id="WP_184196599.1">
    <property type="nucleotide sequence ID" value="NZ_JACIIV010000007.1"/>
</dbReference>
<keyword evidence="3" id="KW-0029">Amino-acid transport</keyword>
<gene>
    <name evidence="5" type="ORF">FHS79_001105</name>
</gene>
<evidence type="ECO:0000256" key="1">
    <source>
        <dbReference type="ARBA" id="ARBA00010062"/>
    </source>
</evidence>
<reference evidence="5 6" key="1">
    <citation type="submission" date="2020-08" db="EMBL/GenBank/DDBJ databases">
        <title>Genomic Encyclopedia of Type Strains, Phase IV (KMG-IV): sequencing the most valuable type-strain genomes for metagenomic binning, comparative biology and taxonomic classification.</title>
        <authorList>
            <person name="Goeker M."/>
        </authorList>
    </citation>
    <scope>NUCLEOTIDE SEQUENCE [LARGE SCALE GENOMIC DNA]</scope>
    <source>
        <strain evidence="5 6">DSM 102189</strain>
    </source>
</reference>
<name>A0A841L7L5_9SPHN</name>
<dbReference type="Proteomes" id="UP000538147">
    <property type="component" value="Unassembled WGS sequence"/>
</dbReference>
<dbReference type="InterPro" id="IPR028081">
    <property type="entry name" value="Leu-bd"/>
</dbReference>
<dbReference type="CDD" id="cd06339">
    <property type="entry name" value="PBP1_YraM_LppC_lipoprotein-like"/>
    <property type="match status" value="1"/>
</dbReference>